<reference evidence="2 3" key="1">
    <citation type="journal article" date="2013" name="PLoS ONE">
        <title>Predicting the Proteins of Angomonas deanei, Strigomonas culicis and Their Respective Endosymbionts Reveals New Aspects of the Trypanosomatidae Family.</title>
        <authorList>
            <person name="Motta M.C."/>
            <person name="Martins A.C."/>
            <person name="de Souza S.S."/>
            <person name="Catta-Preta C.M."/>
            <person name="Silva R."/>
            <person name="Klein C.C."/>
            <person name="de Almeida L.G."/>
            <person name="de Lima Cunha O."/>
            <person name="Ciapina L.P."/>
            <person name="Brocchi M."/>
            <person name="Colabardini A.C."/>
            <person name="de Araujo Lima B."/>
            <person name="Machado C.R."/>
            <person name="de Almeida Soares C.M."/>
            <person name="Probst C.M."/>
            <person name="de Menezes C.B."/>
            <person name="Thompson C.E."/>
            <person name="Bartholomeu D.C."/>
            <person name="Gradia D.F."/>
            <person name="Pavoni D.P."/>
            <person name="Grisard E.C."/>
            <person name="Fantinatti-Garboggini F."/>
            <person name="Marchini F.K."/>
            <person name="Rodrigues-Luiz G.F."/>
            <person name="Wagner G."/>
            <person name="Goldman G.H."/>
            <person name="Fietto J.L."/>
            <person name="Elias M.C."/>
            <person name="Goldman M.H."/>
            <person name="Sagot M.F."/>
            <person name="Pereira M."/>
            <person name="Stoco P.H."/>
            <person name="de Mendonca-Neto R.P."/>
            <person name="Teixeira S.M."/>
            <person name="Maciel T.E."/>
            <person name="de Oliveira Mendes T.A."/>
            <person name="Urmenyi T.P."/>
            <person name="de Souza W."/>
            <person name="Schenkman S."/>
            <person name="de Vasconcelos A.T."/>
        </authorList>
    </citation>
    <scope>NUCLEOTIDE SEQUENCE [LARGE SCALE GENOMIC DNA]</scope>
</reference>
<dbReference type="Proteomes" id="UP000015354">
    <property type="component" value="Unassembled WGS sequence"/>
</dbReference>
<keyword evidence="1" id="KW-1133">Transmembrane helix</keyword>
<evidence type="ECO:0000256" key="1">
    <source>
        <dbReference type="SAM" id="Phobius"/>
    </source>
</evidence>
<protein>
    <submittedName>
        <fullName evidence="2">Uncharacterized protein</fullName>
    </submittedName>
</protein>
<evidence type="ECO:0000313" key="2">
    <source>
        <dbReference type="EMBL" id="EPY16484.1"/>
    </source>
</evidence>
<gene>
    <name evidence="2" type="ORF">STCU_11212</name>
</gene>
<feature type="transmembrane region" description="Helical" evidence="1">
    <location>
        <begin position="20"/>
        <end position="43"/>
    </location>
</feature>
<proteinExistence type="predicted"/>
<evidence type="ECO:0000313" key="3">
    <source>
        <dbReference type="Proteomes" id="UP000015354"/>
    </source>
</evidence>
<keyword evidence="3" id="KW-1185">Reference proteome</keyword>
<accession>S9THV7</accession>
<dbReference type="EMBL" id="ATMH01011110">
    <property type="protein sequence ID" value="EPY16484.1"/>
    <property type="molecule type" value="Genomic_DNA"/>
</dbReference>
<dbReference type="AlphaFoldDB" id="S9THV7"/>
<keyword evidence="1" id="KW-0812">Transmembrane</keyword>
<name>S9THV7_9TRYP</name>
<sequence length="85" mass="10282">MYLFLYTHTSQNLSVTNSFLFSFLILDFIFTFPFCSFFFNYCFLLHFKFCSFRDDAFSLSFFLSKKTERAINNNVRKETKKKNNT</sequence>
<keyword evidence="1" id="KW-0472">Membrane</keyword>
<organism evidence="2 3">
    <name type="scientific">Strigomonas culicis</name>
    <dbReference type="NCBI Taxonomy" id="28005"/>
    <lineage>
        <taxon>Eukaryota</taxon>
        <taxon>Discoba</taxon>
        <taxon>Euglenozoa</taxon>
        <taxon>Kinetoplastea</taxon>
        <taxon>Metakinetoplastina</taxon>
        <taxon>Trypanosomatida</taxon>
        <taxon>Trypanosomatidae</taxon>
        <taxon>Strigomonadinae</taxon>
        <taxon>Strigomonas</taxon>
    </lineage>
</organism>
<comment type="caution">
    <text evidence="2">The sequence shown here is derived from an EMBL/GenBank/DDBJ whole genome shotgun (WGS) entry which is preliminary data.</text>
</comment>